<evidence type="ECO:0000259" key="1">
    <source>
        <dbReference type="Pfam" id="PF00910"/>
    </source>
</evidence>
<dbReference type="InterPro" id="IPR002631">
    <property type="entry name" value="Plasmid_rep_OBD"/>
</dbReference>
<dbReference type="EMBL" id="VDFN01000002">
    <property type="protein sequence ID" value="MQS44613.1"/>
    <property type="molecule type" value="Genomic_DNA"/>
</dbReference>
<name>A0ABW9P5R4_9LACO</name>
<dbReference type="SUPFAM" id="SSF52540">
    <property type="entry name" value="P-loop containing nucleoside triphosphate hydrolases"/>
    <property type="match status" value="1"/>
</dbReference>
<dbReference type="Gene3D" id="3.40.1310.30">
    <property type="match status" value="1"/>
</dbReference>
<reference evidence="3 4" key="1">
    <citation type="journal article" date="2019" name="Syst. Appl. Microbiol.">
        <title>Polyphasic characterization of two novel Lactobacillus spp. isolated from blown salami packages: Description of Lactobacillus halodurans sp. nov. and Lactobacillus salsicarnum sp. nov.</title>
        <authorList>
            <person name="Schuster J.A."/>
            <person name="Klingl A."/>
            <person name="Vogel R.F."/>
            <person name="Ehrmann M.A."/>
        </authorList>
    </citation>
    <scope>NUCLEOTIDE SEQUENCE [LARGE SCALE GENOMIC DNA]</scope>
    <source>
        <strain evidence="3 4">TMW 1.2098</strain>
    </source>
</reference>
<comment type="caution">
    <text evidence="3">The sequence shown here is derived from an EMBL/GenBank/DDBJ whole genome shotgun (WGS) entry which is preliminary data.</text>
</comment>
<protein>
    <recommendedName>
        <fullName evidence="5">Replication protein</fullName>
    </recommendedName>
</protein>
<organism evidence="3 4">
    <name type="scientific">Companilactobacillus mishanensis</name>
    <dbReference type="NCBI Taxonomy" id="2486008"/>
    <lineage>
        <taxon>Bacteria</taxon>
        <taxon>Bacillati</taxon>
        <taxon>Bacillota</taxon>
        <taxon>Bacilli</taxon>
        <taxon>Lactobacillales</taxon>
        <taxon>Lactobacillaceae</taxon>
        <taxon>Companilactobacillus</taxon>
    </lineage>
</organism>
<evidence type="ECO:0000259" key="2">
    <source>
        <dbReference type="Pfam" id="PF01719"/>
    </source>
</evidence>
<sequence>MCYESEMEKTLNSTGKRTRSMMYVQQMSKLPFDLKDIDRRLNNLNCEKWAYIVHNRDTNKIGKPITEHLHLMMSFENGRHIAAVSKKLSDRMNTIQDMTKRSNTKNGTENGFAYLVHATKGAVNKYQYDVNEVVSNFDYKKFIEKYILTSKRIESETTNETDEINRILDLLGAGVINTKIAREKMLSLGGHVLARNADKIDTTALATLEVKYSEWVEEHDKSTRKGIPVIWIYGTSGTGKTRFARTFASRETTFVTGGSNDTFQGYFGQSNIVLDELRPGTLKFEDLLRIIDPFSTDSMTIARYKNRHLIPDDFLITSPYNPRQFFEKSVSEISIDQFEQLIRRISNVLYFDKKYIYEIDKYSNDFDDPIILSQVTNKFYVSHYENPQLKLKAILEGNDETVN</sequence>
<keyword evidence="4" id="KW-1185">Reference proteome</keyword>
<feature type="domain" description="Plasmid replication protein origin binding" evidence="2">
    <location>
        <begin position="16"/>
        <end position="138"/>
    </location>
</feature>
<evidence type="ECO:0008006" key="5">
    <source>
        <dbReference type="Google" id="ProtNLM"/>
    </source>
</evidence>
<dbReference type="Gene3D" id="3.40.50.300">
    <property type="entry name" value="P-loop containing nucleotide triphosphate hydrolases"/>
    <property type="match status" value="1"/>
</dbReference>
<feature type="domain" description="Helicase superfamily 3 single-stranded DNA/RNA virus" evidence="1">
    <location>
        <begin position="230"/>
        <end position="291"/>
    </location>
</feature>
<dbReference type="InterPro" id="IPR000605">
    <property type="entry name" value="Helicase_SF3_ssDNA/RNA_vir"/>
</dbReference>
<proteinExistence type="predicted"/>
<accession>A0ABW9P5R4</accession>
<dbReference type="Pfam" id="PF00910">
    <property type="entry name" value="RNA_helicase"/>
    <property type="match status" value="1"/>
</dbReference>
<evidence type="ECO:0000313" key="4">
    <source>
        <dbReference type="Proteomes" id="UP000436655"/>
    </source>
</evidence>
<dbReference type="InterPro" id="IPR027417">
    <property type="entry name" value="P-loop_NTPase"/>
</dbReference>
<evidence type="ECO:0000313" key="3">
    <source>
        <dbReference type="EMBL" id="MQS44613.1"/>
    </source>
</evidence>
<dbReference type="Pfam" id="PF01719">
    <property type="entry name" value="Rep_OBD"/>
    <property type="match status" value="1"/>
</dbReference>
<dbReference type="Proteomes" id="UP000436655">
    <property type="component" value="Unassembled WGS sequence"/>
</dbReference>
<gene>
    <name evidence="3" type="ORF">FHL03_03835</name>
</gene>